<feature type="non-terminal residue" evidence="2">
    <location>
        <position position="1"/>
    </location>
</feature>
<feature type="region of interest" description="Disordered" evidence="1">
    <location>
        <begin position="111"/>
        <end position="411"/>
    </location>
</feature>
<feature type="compositionally biased region" description="Acidic residues" evidence="1">
    <location>
        <begin position="262"/>
        <end position="276"/>
    </location>
</feature>
<feature type="compositionally biased region" description="Low complexity" evidence="1">
    <location>
        <begin position="191"/>
        <end position="204"/>
    </location>
</feature>
<dbReference type="InParanoid" id="A0A166A9W4"/>
<dbReference type="EMBL" id="KV426060">
    <property type="protein sequence ID" value="KZV89909.1"/>
    <property type="molecule type" value="Genomic_DNA"/>
</dbReference>
<feature type="compositionally biased region" description="Basic and acidic residues" evidence="1">
    <location>
        <begin position="11"/>
        <end position="29"/>
    </location>
</feature>
<dbReference type="AlphaFoldDB" id="A0A166A9W4"/>
<dbReference type="OrthoDB" id="3323687at2759"/>
<reference evidence="2 3" key="1">
    <citation type="journal article" date="2016" name="Mol. Biol. Evol.">
        <title>Comparative Genomics of Early-Diverging Mushroom-Forming Fungi Provides Insights into the Origins of Lignocellulose Decay Capabilities.</title>
        <authorList>
            <person name="Nagy L.G."/>
            <person name="Riley R."/>
            <person name="Tritt A."/>
            <person name="Adam C."/>
            <person name="Daum C."/>
            <person name="Floudas D."/>
            <person name="Sun H."/>
            <person name="Yadav J.S."/>
            <person name="Pangilinan J."/>
            <person name="Larsson K.H."/>
            <person name="Matsuura K."/>
            <person name="Barry K."/>
            <person name="Labutti K."/>
            <person name="Kuo R."/>
            <person name="Ohm R.A."/>
            <person name="Bhattacharya S.S."/>
            <person name="Shirouzu T."/>
            <person name="Yoshinaga Y."/>
            <person name="Martin F.M."/>
            <person name="Grigoriev I.V."/>
            <person name="Hibbett D.S."/>
        </authorList>
    </citation>
    <scope>NUCLEOTIDE SEQUENCE [LARGE SCALE GENOMIC DNA]</scope>
    <source>
        <strain evidence="2 3">HHB12029</strain>
    </source>
</reference>
<gene>
    <name evidence="2" type="ORF">EXIGLDRAFT_720817</name>
</gene>
<protein>
    <submittedName>
        <fullName evidence="2">Uncharacterized protein</fullName>
    </submittedName>
</protein>
<sequence>SQARIGLDDGGGDKKGKSKKERDPGEAMKRLPNGFINDPPTWLLAHSSEGWTLRGWPATHPSLPTNKAISAWPTATLLSILSMLLNGTILLVLPSPTQPDMETVVRAPKDVEPPIKRSRRSGSVGAGSRAGSVWGSEYGGSDGDPEEMEVLGMLEPTRDDLIANAAPSPSIPASGTNPPDSPRMGDDADADGTTLAPSTSPSSSKVKAHARKKSVGGESVKSRMKAKPKAAAKVPGPRIVLQTEDDGEESEAVSSDATSSPSEDEDEDEEEAEETPEPSASPSASTSTKKHKRTESSATTSEPPAKKHRRSRSGLDPEERAKLLAEKEAAKAARKAQREADREAKREAKEAERKKRIEARILKEARKEADELARMERERRGVEEVKETKRRMSIAPSEVDAEERDPKRRKL</sequence>
<feature type="compositionally biased region" description="Low complexity" evidence="1">
    <location>
        <begin position="121"/>
        <end position="136"/>
    </location>
</feature>
<accession>A0A166A9W4</accession>
<evidence type="ECO:0000256" key="1">
    <source>
        <dbReference type="SAM" id="MobiDB-lite"/>
    </source>
</evidence>
<evidence type="ECO:0000313" key="3">
    <source>
        <dbReference type="Proteomes" id="UP000077266"/>
    </source>
</evidence>
<proteinExistence type="predicted"/>
<feature type="non-terminal residue" evidence="2">
    <location>
        <position position="411"/>
    </location>
</feature>
<feature type="compositionally biased region" description="Low complexity" evidence="1">
    <location>
        <begin position="252"/>
        <end position="261"/>
    </location>
</feature>
<feature type="compositionally biased region" description="Low complexity" evidence="1">
    <location>
        <begin position="165"/>
        <end position="174"/>
    </location>
</feature>
<evidence type="ECO:0000313" key="2">
    <source>
        <dbReference type="EMBL" id="KZV89909.1"/>
    </source>
</evidence>
<organism evidence="2 3">
    <name type="scientific">Exidia glandulosa HHB12029</name>
    <dbReference type="NCBI Taxonomy" id="1314781"/>
    <lineage>
        <taxon>Eukaryota</taxon>
        <taxon>Fungi</taxon>
        <taxon>Dikarya</taxon>
        <taxon>Basidiomycota</taxon>
        <taxon>Agaricomycotina</taxon>
        <taxon>Agaricomycetes</taxon>
        <taxon>Auriculariales</taxon>
        <taxon>Exidiaceae</taxon>
        <taxon>Exidia</taxon>
    </lineage>
</organism>
<feature type="compositionally biased region" description="Low complexity" evidence="1">
    <location>
        <begin position="277"/>
        <end position="287"/>
    </location>
</feature>
<feature type="region of interest" description="Disordered" evidence="1">
    <location>
        <begin position="1"/>
        <end position="33"/>
    </location>
</feature>
<dbReference type="Proteomes" id="UP000077266">
    <property type="component" value="Unassembled WGS sequence"/>
</dbReference>
<name>A0A166A9W4_EXIGL</name>
<feature type="compositionally biased region" description="Basic and acidic residues" evidence="1">
    <location>
        <begin position="313"/>
        <end position="387"/>
    </location>
</feature>
<keyword evidence="3" id="KW-1185">Reference proteome</keyword>